<dbReference type="STRING" id="402676.B6K5H8"/>
<dbReference type="RefSeq" id="XP_002175075.1">
    <property type="nucleotide sequence ID" value="XM_002175039.1"/>
</dbReference>
<dbReference type="EMBL" id="KE651167">
    <property type="protein sequence ID" value="EEB08782.1"/>
    <property type="molecule type" value="Genomic_DNA"/>
</dbReference>
<dbReference type="Pfam" id="PF20945">
    <property type="entry name" value="RMP1"/>
    <property type="match status" value="2"/>
</dbReference>
<keyword evidence="5" id="KW-1185">Reference proteome</keyword>
<feature type="region of interest" description="Disordered" evidence="1">
    <location>
        <begin position="138"/>
        <end position="198"/>
    </location>
</feature>
<evidence type="ECO:0000256" key="1">
    <source>
        <dbReference type="SAM" id="MobiDB-lite"/>
    </source>
</evidence>
<name>B6K5H8_SCHJY</name>
<dbReference type="HOGENOM" id="CLU_031977_1_1_1"/>
<dbReference type="VEuPathDB" id="FungiDB:SJAG_03952"/>
<dbReference type="GO" id="GO:0000447">
    <property type="term" value="P:endonucleolytic cleavage in ITS1 to separate SSU-rRNA from 5.8S rRNA and LSU-rRNA from tricistronic rRNA transcript (SSU-rRNA, 5.8S rRNA, LSU-rRNA)"/>
    <property type="evidence" value="ECO:0007669"/>
    <property type="project" value="EnsemblFungi"/>
</dbReference>
<reference evidence="3 5" key="1">
    <citation type="journal article" date="2011" name="Science">
        <title>Comparative functional genomics of the fission yeasts.</title>
        <authorList>
            <person name="Rhind N."/>
            <person name="Chen Z."/>
            <person name="Yassour M."/>
            <person name="Thompson D.A."/>
            <person name="Haas B.J."/>
            <person name="Habib N."/>
            <person name="Wapinski I."/>
            <person name="Roy S."/>
            <person name="Lin M.F."/>
            <person name="Heiman D.I."/>
            <person name="Young S.K."/>
            <person name="Furuya K."/>
            <person name="Guo Y."/>
            <person name="Pidoux A."/>
            <person name="Chen H.M."/>
            <person name="Robbertse B."/>
            <person name="Goldberg J.M."/>
            <person name="Aoki K."/>
            <person name="Bayne E.H."/>
            <person name="Berlin A.M."/>
            <person name="Desjardins C.A."/>
            <person name="Dobbs E."/>
            <person name="Dukaj L."/>
            <person name="Fan L."/>
            <person name="FitzGerald M.G."/>
            <person name="French C."/>
            <person name="Gujja S."/>
            <person name="Hansen K."/>
            <person name="Keifenheim D."/>
            <person name="Levin J.Z."/>
            <person name="Mosher R.A."/>
            <person name="Mueller C.A."/>
            <person name="Pfiffner J."/>
            <person name="Priest M."/>
            <person name="Russ C."/>
            <person name="Smialowska A."/>
            <person name="Swoboda P."/>
            <person name="Sykes S.M."/>
            <person name="Vaughn M."/>
            <person name="Vengrova S."/>
            <person name="Yoder R."/>
            <person name="Zeng Q."/>
            <person name="Allshire R."/>
            <person name="Baulcombe D."/>
            <person name="Birren B.W."/>
            <person name="Brown W."/>
            <person name="Ekwall K."/>
            <person name="Kellis M."/>
            <person name="Leatherwood J."/>
            <person name="Levin H."/>
            <person name="Margalit H."/>
            <person name="Martienssen R."/>
            <person name="Nieduszynski C.A."/>
            <person name="Spatafora J.W."/>
            <person name="Friedman N."/>
            <person name="Dalgaard J.Z."/>
            <person name="Baumann P."/>
            <person name="Niki H."/>
            <person name="Regev A."/>
            <person name="Nusbaum C."/>
        </authorList>
    </citation>
    <scope>NUCLEOTIDE SEQUENCE [LARGE SCALE GENOMIC DNA]</scope>
    <source>
        <strain evidence="5">yFS275 / FY16936</strain>
    </source>
</reference>
<dbReference type="GO" id="GO:0042134">
    <property type="term" value="F:rRNA primary transcript binding"/>
    <property type="evidence" value="ECO:0000318"/>
    <property type="project" value="GO_Central"/>
</dbReference>
<feature type="domain" description="RNase MRP protein 1 RNA binding" evidence="2">
    <location>
        <begin position="10"/>
        <end position="46"/>
    </location>
</feature>
<dbReference type="InterPro" id="IPR047205">
    <property type="entry name" value="RMP1"/>
</dbReference>
<feature type="compositionally biased region" description="Basic residues" evidence="1">
    <location>
        <begin position="167"/>
        <end position="187"/>
    </location>
</feature>
<dbReference type="InterPro" id="IPR047204">
    <property type="entry name" value="RMP1_RBD"/>
</dbReference>
<dbReference type="GO" id="GO:0000172">
    <property type="term" value="C:ribonuclease MRP complex"/>
    <property type="evidence" value="ECO:0000318"/>
    <property type="project" value="GO_Central"/>
</dbReference>
<dbReference type="GO" id="GO:0000294">
    <property type="term" value="P:nuclear-transcribed mRNA catabolic process, RNase MRP-dependent"/>
    <property type="evidence" value="ECO:0000318"/>
    <property type="project" value="GO_Central"/>
</dbReference>
<evidence type="ECO:0000313" key="4">
    <source>
        <dbReference type="JaponicusDB" id="SJAG_03952"/>
    </source>
</evidence>
<dbReference type="PANTHER" id="PTHR37792:SF1">
    <property type="entry name" value="RIBONUCLEASE MRP PROTEIN SUBUNIT RMP1"/>
    <property type="match status" value="1"/>
</dbReference>
<dbReference type="GO" id="GO:0000466">
    <property type="term" value="P:maturation of 5.8S rRNA from tricistronic rRNA transcript (SSU-rRNA, 5.8S rRNA, LSU-rRNA)"/>
    <property type="evidence" value="ECO:0000318"/>
    <property type="project" value="GO_Central"/>
</dbReference>
<dbReference type="JaponicusDB" id="SJAG_03952">
    <property type="gene designation" value="rmp1"/>
</dbReference>
<feature type="domain" description="RNase MRP protein 1 RNA binding" evidence="2">
    <location>
        <begin position="50"/>
        <end position="85"/>
    </location>
</feature>
<sequence>MDSLACDLQLLQRIVHRNTNQHRLSVWWRHLRMLQRRLTQALQGNEDSARKLLAQCPKSYYYFSNLIAHGQFPALGMVFVGILSRVWVVFSRELGVEVKGSELTDDKGDLMQVDNTENNEDTGVKISRKDLTKSVHVAANSSIPSKPSSRVSSPLQKTDDSLPVGLKTKKKKTRTEKKPVKKRKKTKHKDEIDDIFGF</sequence>
<evidence type="ECO:0000259" key="2">
    <source>
        <dbReference type="Pfam" id="PF20945"/>
    </source>
</evidence>
<feature type="compositionally biased region" description="Low complexity" evidence="1">
    <location>
        <begin position="141"/>
        <end position="154"/>
    </location>
</feature>
<protein>
    <submittedName>
        <fullName evidence="3">Ribonuclease MRP complex subunit</fullName>
    </submittedName>
</protein>
<dbReference type="GeneID" id="7051568"/>
<dbReference type="CDD" id="cd22573">
    <property type="entry name" value="RMP1_RBD"/>
    <property type="match status" value="1"/>
</dbReference>
<evidence type="ECO:0000313" key="3">
    <source>
        <dbReference type="EMBL" id="EEB08782.1"/>
    </source>
</evidence>
<proteinExistence type="predicted"/>
<dbReference type="Proteomes" id="UP000001744">
    <property type="component" value="Unassembled WGS sequence"/>
</dbReference>
<evidence type="ECO:0000313" key="5">
    <source>
        <dbReference type="Proteomes" id="UP000001744"/>
    </source>
</evidence>
<dbReference type="OrthoDB" id="5405696at2759"/>
<dbReference type="OMA" id="VIPRCYI"/>
<dbReference type="GO" id="GO:0008033">
    <property type="term" value="P:tRNA processing"/>
    <property type="evidence" value="ECO:0007669"/>
    <property type="project" value="EnsemblFungi"/>
</dbReference>
<dbReference type="PANTHER" id="PTHR37792">
    <property type="entry name" value="RIBONUCLEASE MRP PROTEIN SUBUNIT RMP1"/>
    <property type="match status" value="1"/>
</dbReference>
<organism evidence="3 5">
    <name type="scientific">Schizosaccharomyces japonicus (strain yFS275 / FY16936)</name>
    <name type="common">Fission yeast</name>
    <dbReference type="NCBI Taxonomy" id="402676"/>
    <lineage>
        <taxon>Eukaryota</taxon>
        <taxon>Fungi</taxon>
        <taxon>Dikarya</taxon>
        <taxon>Ascomycota</taxon>
        <taxon>Taphrinomycotina</taxon>
        <taxon>Schizosaccharomycetes</taxon>
        <taxon>Schizosaccharomycetales</taxon>
        <taxon>Schizosaccharomycetaceae</taxon>
        <taxon>Schizosaccharomyces</taxon>
    </lineage>
</organism>
<dbReference type="eggNOG" id="ENOG502S2QW">
    <property type="taxonomic scope" value="Eukaryota"/>
</dbReference>
<accession>B6K5H8</accession>
<dbReference type="AlphaFoldDB" id="B6K5H8"/>
<gene>
    <name evidence="4" type="primary">rmp1</name>
    <name evidence="3" type="ORF">SJAG_03952</name>
</gene>